<evidence type="ECO:0000256" key="1">
    <source>
        <dbReference type="ARBA" id="ARBA00023002"/>
    </source>
</evidence>
<feature type="domain" description="Gfo/Idh/MocA-like oxidoreductase N-terminal" evidence="2">
    <location>
        <begin position="5"/>
        <end position="116"/>
    </location>
</feature>
<dbReference type="InterPro" id="IPR036291">
    <property type="entry name" value="NAD(P)-bd_dom_sf"/>
</dbReference>
<comment type="caution">
    <text evidence="4">The sequence shown here is derived from an EMBL/GenBank/DDBJ whole genome shotgun (WGS) entry which is preliminary data.</text>
</comment>
<evidence type="ECO:0000259" key="3">
    <source>
        <dbReference type="Pfam" id="PF22725"/>
    </source>
</evidence>
<name>A0ABP7DIF0_9ACTN</name>
<dbReference type="InterPro" id="IPR050463">
    <property type="entry name" value="Gfo/Idh/MocA_oxidrdct_glycsds"/>
</dbReference>
<accession>A0ABP7DIF0</accession>
<sequence length="374" mass="40030">MLRGIVIGTGWAGEGYVTALRQADVDVVALCGRSPEPAHAMGVRLGIADVRTDWRSAIDDLTPDLVVVATPAEPHCGMVEYAAERGAHVACEKPLGRNADEGRRMLTAVEGAGVKHAYGTTTRYAPGLPQARALIVDGGIGEVQELEVVDHFGMSPLHPYSWIHSLHLGGGLLFNAYTHFLAQSQYVTGGVARSATGRTERGVAEVPVGRPVHDFREWDPIDPAEAAAGEWRENDADLSATVITGLELPDGREVPALFRVSAFTGARAPGYLAVYGSTGTLHLEGQPWFNHLQHFIADDNRWVDVAIPTVDDPIQSGWNQLVAHLVADIQGTDDSEYPTFRDGYAANLLIDQVRAADGAAGAPFADARHSATVH</sequence>
<dbReference type="PANTHER" id="PTHR43818:SF11">
    <property type="entry name" value="BCDNA.GH03377"/>
    <property type="match status" value="1"/>
</dbReference>
<evidence type="ECO:0000313" key="5">
    <source>
        <dbReference type="Proteomes" id="UP001500051"/>
    </source>
</evidence>
<dbReference type="PANTHER" id="PTHR43818">
    <property type="entry name" value="BCDNA.GH03377"/>
    <property type="match status" value="1"/>
</dbReference>
<organism evidence="4 5">
    <name type="scientific">Microlunatus aurantiacus</name>
    <dbReference type="NCBI Taxonomy" id="446786"/>
    <lineage>
        <taxon>Bacteria</taxon>
        <taxon>Bacillati</taxon>
        <taxon>Actinomycetota</taxon>
        <taxon>Actinomycetes</taxon>
        <taxon>Propionibacteriales</taxon>
        <taxon>Propionibacteriaceae</taxon>
        <taxon>Microlunatus</taxon>
    </lineage>
</organism>
<dbReference type="Gene3D" id="3.30.360.10">
    <property type="entry name" value="Dihydrodipicolinate Reductase, domain 2"/>
    <property type="match status" value="1"/>
</dbReference>
<dbReference type="InterPro" id="IPR000683">
    <property type="entry name" value="Gfo/Idh/MocA-like_OxRdtase_N"/>
</dbReference>
<evidence type="ECO:0000259" key="2">
    <source>
        <dbReference type="Pfam" id="PF01408"/>
    </source>
</evidence>
<gene>
    <name evidence="4" type="ORF">GCM10022204_23960</name>
</gene>
<dbReference type="Proteomes" id="UP001500051">
    <property type="component" value="Unassembled WGS sequence"/>
</dbReference>
<dbReference type="Gene3D" id="3.40.50.720">
    <property type="entry name" value="NAD(P)-binding Rossmann-like Domain"/>
    <property type="match status" value="1"/>
</dbReference>
<dbReference type="RefSeq" id="WP_344812597.1">
    <property type="nucleotide sequence ID" value="NZ_BAAAYX010000009.1"/>
</dbReference>
<protein>
    <submittedName>
        <fullName evidence="4">Gfo/Idh/MocA family oxidoreductase</fullName>
    </submittedName>
</protein>
<dbReference type="Pfam" id="PF22725">
    <property type="entry name" value="GFO_IDH_MocA_C3"/>
    <property type="match status" value="1"/>
</dbReference>
<proteinExistence type="predicted"/>
<dbReference type="Pfam" id="PF01408">
    <property type="entry name" value="GFO_IDH_MocA"/>
    <property type="match status" value="1"/>
</dbReference>
<dbReference type="SUPFAM" id="SSF55347">
    <property type="entry name" value="Glyceraldehyde-3-phosphate dehydrogenase-like, C-terminal domain"/>
    <property type="match status" value="1"/>
</dbReference>
<dbReference type="SUPFAM" id="SSF51735">
    <property type="entry name" value="NAD(P)-binding Rossmann-fold domains"/>
    <property type="match status" value="1"/>
</dbReference>
<reference evidence="5" key="1">
    <citation type="journal article" date="2019" name="Int. J. Syst. Evol. Microbiol.">
        <title>The Global Catalogue of Microorganisms (GCM) 10K type strain sequencing project: providing services to taxonomists for standard genome sequencing and annotation.</title>
        <authorList>
            <consortium name="The Broad Institute Genomics Platform"/>
            <consortium name="The Broad Institute Genome Sequencing Center for Infectious Disease"/>
            <person name="Wu L."/>
            <person name="Ma J."/>
        </authorList>
    </citation>
    <scope>NUCLEOTIDE SEQUENCE [LARGE SCALE GENOMIC DNA]</scope>
    <source>
        <strain evidence="5">JCM 16548</strain>
    </source>
</reference>
<keyword evidence="1" id="KW-0560">Oxidoreductase</keyword>
<dbReference type="InterPro" id="IPR055170">
    <property type="entry name" value="GFO_IDH_MocA-like_dom"/>
</dbReference>
<evidence type="ECO:0000313" key="4">
    <source>
        <dbReference type="EMBL" id="GAA3705632.1"/>
    </source>
</evidence>
<keyword evidence="5" id="KW-1185">Reference proteome</keyword>
<dbReference type="EMBL" id="BAAAYX010000009">
    <property type="protein sequence ID" value="GAA3705632.1"/>
    <property type="molecule type" value="Genomic_DNA"/>
</dbReference>
<feature type="domain" description="GFO/IDH/MocA-like oxidoreductase" evidence="3">
    <location>
        <begin position="130"/>
        <end position="281"/>
    </location>
</feature>